<dbReference type="CDD" id="cd00090">
    <property type="entry name" value="HTH_ARSR"/>
    <property type="match status" value="1"/>
</dbReference>
<feature type="domain" description="HTH arsR-type" evidence="4">
    <location>
        <begin position="6"/>
        <end position="100"/>
    </location>
</feature>
<dbReference type="Proteomes" id="UP000002012">
    <property type="component" value="Chromosome"/>
</dbReference>
<dbReference type="EMBL" id="CP001968">
    <property type="protein sequence ID" value="ADD67524.1"/>
    <property type="molecule type" value="Genomic_DNA"/>
</dbReference>
<evidence type="ECO:0000259" key="4">
    <source>
        <dbReference type="PROSITE" id="PS50987"/>
    </source>
</evidence>
<dbReference type="PANTHER" id="PTHR33154:SF18">
    <property type="entry name" value="ARSENICAL RESISTANCE OPERON REPRESSOR"/>
    <property type="match status" value="1"/>
</dbReference>
<gene>
    <name evidence="5" type="ordered locus">Dacet_0740</name>
</gene>
<keyword evidence="2" id="KW-0238">DNA-binding</keyword>
<dbReference type="SUPFAM" id="SSF46785">
    <property type="entry name" value="Winged helix' DNA-binding domain"/>
    <property type="match status" value="1"/>
</dbReference>
<evidence type="ECO:0000313" key="6">
    <source>
        <dbReference type="Proteomes" id="UP000002012"/>
    </source>
</evidence>
<dbReference type="AlphaFoldDB" id="D4H5A4"/>
<dbReference type="KEGG" id="dap:Dacet_0740"/>
<dbReference type="InParanoid" id="D4H5A4"/>
<evidence type="ECO:0000256" key="3">
    <source>
        <dbReference type="ARBA" id="ARBA00023163"/>
    </source>
</evidence>
<dbReference type="HOGENOM" id="CLU_097806_6_2_0"/>
<dbReference type="PANTHER" id="PTHR33154">
    <property type="entry name" value="TRANSCRIPTIONAL REGULATOR, ARSR FAMILY"/>
    <property type="match status" value="1"/>
</dbReference>
<protein>
    <submittedName>
        <fullName evidence="5">Transcriptional regulator, ArsR family</fullName>
    </submittedName>
</protein>
<dbReference type="PaxDb" id="522772-Dacet_0740"/>
<dbReference type="STRING" id="522772.Dacet_0740"/>
<name>D4H5A4_DENA2</name>
<dbReference type="PRINTS" id="PR00778">
    <property type="entry name" value="HTHARSR"/>
</dbReference>
<dbReference type="InterPro" id="IPR011991">
    <property type="entry name" value="ArsR-like_HTH"/>
</dbReference>
<dbReference type="eggNOG" id="COG0640">
    <property type="taxonomic scope" value="Bacteria"/>
</dbReference>
<dbReference type="GO" id="GO:0003700">
    <property type="term" value="F:DNA-binding transcription factor activity"/>
    <property type="evidence" value="ECO:0007669"/>
    <property type="project" value="InterPro"/>
</dbReference>
<dbReference type="Pfam" id="PF01022">
    <property type="entry name" value="HTH_5"/>
    <property type="match status" value="1"/>
</dbReference>
<reference evidence="5 6" key="1">
    <citation type="journal article" date="2010" name="Stand. Genomic Sci.">
        <title>Complete genome sequence of Denitrovibrio acetiphilus type strain (N2460).</title>
        <authorList>
            <person name="Kiss H."/>
            <person name="Lang E."/>
            <person name="Lapidus A."/>
            <person name="Copeland A."/>
            <person name="Nolan M."/>
            <person name="Glavina Del Rio T."/>
            <person name="Chen F."/>
            <person name="Lucas S."/>
            <person name="Tice H."/>
            <person name="Cheng J.F."/>
            <person name="Han C."/>
            <person name="Goodwin L."/>
            <person name="Pitluck S."/>
            <person name="Liolios K."/>
            <person name="Pati A."/>
            <person name="Ivanova N."/>
            <person name="Mavromatis K."/>
            <person name="Chen A."/>
            <person name="Palaniappan K."/>
            <person name="Land M."/>
            <person name="Hauser L."/>
            <person name="Chang Y.J."/>
            <person name="Jeffries C.D."/>
            <person name="Detter J.C."/>
            <person name="Brettin T."/>
            <person name="Spring S."/>
            <person name="Rohde M."/>
            <person name="Goker M."/>
            <person name="Woyke T."/>
            <person name="Bristow J."/>
            <person name="Eisen J.A."/>
            <person name="Markowitz V."/>
            <person name="Hugenholtz P."/>
            <person name="Kyrpides N.C."/>
            <person name="Klenk H.P."/>
        </authorList>
    </citation>
    <scope>NUCLEOTIDE SEQUENCE [LARGE SCALE GENOMIC DNA]</scope>
    <source>
        <strain evidence="6">DSM 12809 / NBRC 114555 / N2460</strain>
    </source>
</reference>
<dbReference type="GO" id="GO:0003677">
    <property type="term" value="F:DNA binding"/>
    <property type="evidence" value="ECO:0007669"/>
    <property type="project" value="UniProtKB-KW"/>
</dbReference>
<accession>D4H5A4</accession>
<keyword evidence="6" id="KW-1185">Reference proteome</keyword>
<dbReference type="InterPro" id="IPR036390">
    <property type="entry name" value="WH_DNA-bd_sf"/>
</dbReference>
<evidence type="ECO:0000256" key="1">
    <source>
        <dbReference type="ARBA" id="ARBA00023015"/>
    </source>
</evidence>
<dbReference type="Gene3D" id="1.10.10.10">
    <property type="entry name" value="Winged helix-like DNA-binding domain superfamily/Winged helix DNA-binding domain"/>
    <property type="match status" value="1"/>
</dbReference>
<dbReference type="RefSeq" id="WP_013010060.1">
    <property type="nucleotide sequence ID" value="NC_013943.1"/>
</dbReference>
<dbReference type="SMART" id="SM00418">
    <property type="entry name" value="HTH_ARSR"/>
    <property type="match status" value="1"/>
</dbReference>
<dbReference type="InterPro" id="IPR001845">
    <property type="entry name" value="HTH_ArsR_DNA-bd_dom"/>
</dbReference>
<evidence type="ECO:0000256" key="2">
    <source>
        <dbReference type="ARBA" id="ARBA00023125"/>
    </source>
</evidence>
<dbReference type="InterPro" id="IPR036388">
    <property type="entry name" value="WH-like_DNA-bd_sf"/>
</dbReference>
<proteinExistence type="predicted"/>
<keyword evidence="1" id="KW-0805">Transcription regulation</keyword>
<dbReference type="InterPro" id="IPR051081">
    <property type="entry name" value="HTH_MetalResp_TranReg"/>
</dbReference>
<organism evidence="5 6">
    <name type="scientific">Denitrovibrio acetiphilus (strain DSM 12809 / NBRC 114555 / N2460)</name>
    <dbReference type="NCBI Taxonomy" id="522772"/>
    <lineage>
        <taxon>Bacteria</taxon>
        <taxon>Pseudomonadati</taxon>
        <taxon>Deferribacterota</taxon>
        <taxon>Deferribacteres</taxon>
        <taxon>Deferribacterales</taxon>
        <taxon>Geovibrionaceae</taxon>
        <taxon>Denitrovibrio</taxon>
    </lineage>
</organism>
<sequence>MALRDCTEEELDNLLKFFKAMANPLRLEIARMICMEPRYSYEIEEHFECERSNITKHINILKNAGVIKPYKEGRKTLFVMQAKYIKSLLKCIDQERYLQFLKENENK</sequence>
<dbReference type="PROSITE" id="PS50987">
    <property type="entry name" value="HTH_ARSR_2"/>
    <property type="match status" value="1"/>
</dbReference>
<keyword evidence="3" id="KW-0804">Transcription</keyword>
<dbReference type="OrthoDB" id="9800049at2"/>
<evidence type="ECO:0000313" key="5">
    <source>
        <dbReference type="EMBL" id="ADD67524.1"/>
    </source>
</evidence>